<dbReference type="AlphaFoldDB" id="A0A4R6TPA8"/>
<sequence>MLLKEAHSEEKRFYVMGKMPRERFEKAKAFLHIKARGLESARFAFLFENGTKESVIKQLAGFQNDDGGFGHGIEPDFWLPLSSPMATWTAGQILMEIDADENEPMIQAMLSYLVQTANRETGMWATVLPENNDYPHAPWWHWKEGVQDNWMFNPSAELAAFLIHWSPENSEAATIGWSSVEKATARVMSQKEMDSHEINNFQQMVKILKPYQHTFDSAMPFSLEEVSQHVMQLSEACVDKDVSNWSVGYKPLPLDFIEGPRDPLCERLGPLVEEHLSLYVEQMDEDGMWDISWSWGQYPEAYEKARQEWKGILAVGRYKQLRLFGYLD</sequence>
<dbReference type="SUPFAM" id="SSF48239">
    <property type="entry name" value="Terpenoid cyclases/Protein prenyltransferases"/>
    <property type="match status" value="1"/>
</dbReference>
<evidence type="ECO:0008006" key="3">
    <source>
        <dbReference type="Google" id="ProtNLM"/>
    </source>
</evidence>
<dbReference type="Proteomes" id="UP000295632">
    <property type="component" value="Unassembled WGS sequence"/>
</dbReference>
<gene>
    <name evidence="1" type="ORF">EV213_13116</name>
</gene>
<dbReference type="EMBL" id="SNYJ01000031">
    <property type="protein sequence ID" value="TDQ33442.1"/>
    <property type="molecule type" value="Genomic_DNA"/>
</dbReference>
<comment type="caution">
    <text evidence="1">The sequence shown here is derived from an EMBL/GenBank/DDBJ whole genome shotgun (WGS) entry which is preliminary data.</text>
</comment>
<reference evidence="1 2" key="1">
    <citation type="submission" date="2019-03" db="EMBL/GenBank/DDBJ databases">
        <title>Genomic Encyclopedia of Type Strains, Phase IV (KMG-IV): sequencing the most valuable type-strain genomes for metagenomic binning, comparative biology and taxonomic classification.</title>
        <authorList>
            <person name="Goeker M."/>
        </authorList>
    </citation>
    <scope>NUCLEOTIDE SEQUENCE [LARGE SCALE GENOMIC DNA]</scope>
    <source>
        <strain evidence="1 2">DSM 28697</strain>
    </source>
</reference>
<name>A0A4R6TPA8_9BACI</name>
<organism evidence="1 2">
    <name type="scientific">Aureibacillus halotolerans</name>
    <dbReference type="NCBI Taxonomy" id="1508390"/>
    <lineage>
        <taxon>Bacteria</taxon>
        <taxon>Bacillati</taxon>
        <taxon>Bacillota</taxon>
        <taxon>Bacilli</taxon>
        <taxon>Bacillales</taxon>
        <taxon>Bacillaceae</taxon>
        <taxon>Aureibacillus</taxon>
    </lineage>
</organism>
<dbReference type="InterPro" id="IPR008930">
    <property type="entry name" value="Terpenoid_cyclase/PrenylTrfase"/>
</dbReference>
<protein>
    <recommendedName>
        <fullName evidence="3">Prenyltransferase/squalene oxidase-like repeat protein</fullName>
    </recommendedName>
</protein>
<evidence type="ECO:0000313" key="1">
    <source>
        <dbReference type="EMBL" id="TDQ33442.1"/>
    </source>
</evidence>
<keyword evidence="2" id="KW-1185">Reference proteome</keyword>
<proteinExistence type="predicted"/>
<accession>A0A4R6TPA8</accession>
<evidence type="ECO:0000313" key="2">
    <source>
        <dbReference type="Proteomes" id="UP000295632"/>
    </source>
</evidence>